<organism evidence="2 3">
    <name type="scientific">Serratia proteamaculans</name>
    <dbReference type="NCBI Taxonomy" id="28151"/>
    <lineage>
        <taxon>Bacteria</taxon>
        <taxon>Pseudomonadati</taxon>
        <taxon>Pseudomonadota</taxon>
        <taxon>Gammaproteobacteria</taxon>
        <taxon>Enterobacterales</taxon>
        <taxon>Yersiniaceae</taxon>
        <taxon>Serratia</taxon>
    </lineage>
</organism>
<sequence length="231" mass="24449">MMNSLLNTLRAASQQAAQTTATTRQGVVTSYDPDAYAIRVMLQPDNTLTGWLSLKSPWVGNGWGLFCPPSIGDLVEIDYQEGAAAAGSVGWRFYNDEDKPLPCPSGEFWLVHRSGSLLKFHNDGGVELVTAGDLRETVKGDYHLTVEGNATTEVKGTQTTTAQAIDLNGEIGLNGPISQTVAEGADAKALLIGPLTVKEGATVKGIQVETHDHEVKGIKAGGDTVKSEGPE</sequence>
<dbReference type="EMBL" id="JAEHSL010000036">
    <property type="protein sequence ID" value="MBI6183469.1"/>
    <property type="molecule type" value="Genomic_DNA"/>
</dbReference>
<evidence type="ECO:0000313" key="3">
    <source>
        <dbReference type="Proteomes" id="UP000639004"/>
    </source>
</evidence>
<dbReference type="InterPro" id="IPR006531">
    <property type="entry name" value="Gp5/Vgr_OB"/>
</dbReference>
<feature type="domain" description="Gp5/Type VI secretion system Vgr protein OB-fold" evidence="1">
    <location>
        <begin position="24"/>
        <end position="88"/>
    </location>
</feature>
<evidence type="ECO:0000313" key="2">
    <source>
        <dbReference type="EMBL" id="MBI6183469.1"/>
    </source>
</evidence>
<gene>
    <name evidence="2" type="ORF">JEQ07_24120</name>
</gene>
<comment type="caution">
    <text evidence="2">The sequence shown here is derived from an EMBL/GenBank/DDBJ whole genome shotgun (WGS) entry which is preliminary data.</text>
</comment>
<dbReference type="SUPFAM" id="SSF69255">
    <property type="entry name" value="gp5 N-terminal domain-like"/>
    <property type="match status" value="1"/>
</dbReference>
<evidence type="ECO:0000259" key="1">
    <source>
        <dbReference type="Pfam" id="PF04717"/>
    </source>
</evidence>
<dbReference type="Proteomes" id="UP000639004">
    <property type="component" value="Unassembled WGS sequence"/>
</dbReference>
<keyword evidence="3" id="KW-1185">Reference proteome</keyword>
<dbReference type="Gene3D" id="2.40.50.230">
    <property type="entry name" value="Gp5 N-terminal domain"/>
    <property type="match status" value="1"/>
</dbReference>
<reference evidence="2 3" key="1">
    <citation type="submission" date="2020-12" db="EMBL/GenBank/DDBJ databases">
        <title>Enhanced detection system for hospital associated transmission using whole genome sequencing surveillance.</title>
        <authorList>
            <person name="Harrison L.H."/>
            <person name="Van Tyne D."/>
            <person name="Marsh J.W."/>
            <person name="Griffith M.P."/>
            <person name="Snyder D.J."/>
            <person name="Cooper V.S."/>
            <person name="Mustapha M."/>
        </authorList>
    </citation>
    <scope>NUCLEOTIDE SEQUENCE [LARGE SCALE GENOMIC DNA]</scope>
    <source>
        <strain evidence="2 3">SER00238</strain>
    </source>
</reference>
<name>A0ABS0TYT4_SERPR</name>
<dbReference type="RefSeq" id="WP_198642660.1">
    <property type="nucleotide sequence ID" value="NZ_JAEHSL010000036.1"/>
</dbReference>
<dbReference type="InterPro" id="IPR037026">
    <property type="entry name" value="Vgr_OB-fold_dom_sf"/>
</dbReference>
<protein>
    <submittedName>
        <fullName evidence="2">Baseplate assembly protein</fullName>
    </submittedName>
</protein>
<accession>A0ABS0TYT4</accession>
<proteinExistence type="predicted"/>
<dbReference type="Pfam" id="PF04717">
    <property type="entry name" value="Phage_base_V"/>
    <property type="match status" value="1"/>
</dbReference>